<keyword evidence="4" id="KW-1185">Reference proteome</keyword>
<dbReference type="Pfam" id="PF22980">
    <property type="entry name" value="Myb_DNA-bind_8"/>
    <property type="match status" value="1"/>
</dbReference>
<evidence type="ECO:0000259" key="2">
    <source>
        <dbReference type="Pfam" id="PF22980"/>
    </source>
</evidence>
<accession>A0A084AYP9</accession>
<dbReference type="OrthoDB" id="5353914at2759"/>
<evidence type="ECO:0000313" key="3">
    <source>
        <dbReference type="EMBL" id="KEY70428.1"/>
    </source>
</evidence>
<dbReference type="HOGENOM" id="CLU_114593_2_0_1"/>
<proteinExistence type="predicted"/>
<evidence type="ECO:0000313" key="4">
    <source>
        <dbReference type="Proteomes" id="UP000028045"/>
    </source>
</evidence>
<dbReference type="EMBL" id="KL648443">
    <property type="protein sequence ID" value="KEY70428.1"/>
    <property type="molecule type" value="Genomic_DNA"/>
</dbReference>
<name>A0A084AYP9_STACB</name>
<reference evidence="3 4" key="1">
    <citation type="journal article" date="2014" name="BMC Genomics">
        <title>Comparative genome sequencing reveals chemotype-specific gene clusters in the toxigenic black mold Stachybotrys.</title>
        <authorList>
            <person name="Semeiks J."/>
            <person name="Borek D."/>
            <person name="Otwinowski Z."/>
            <person name="Grishin N.V."/>
        </authorList>
    </citation>
    <scope>NUCLEOTIDE SEQUENCE [LARGE SCALE GENOMIC DNA]</scope>
    <source>
        <strain evidence="4">CBS 109288 / IBT 7711</strain>
    </source>
</reference>
<dbReference type="Proteomes" id="UP000028045">
    <property type="component" value="Unassembled WGS sequence"/>
</dbReference>
<gene>
    <name evidence="3" type="ORF">S7711_06595</name>
</gene>
<feature type="domain" description="Myb-like DNA-binding" evidence="2">
    <location>
        <begin position="8"/>
        <end position="54"/>
    </location>
</feature>
<feature type="compositionally biased region" description="Basic residues" evidence="1">
    <location>
        <begin position="81"/>
        <end position="91"/>
    </location>
</feature>
<dbReference type="InterPro" id="IPR054505">
    <property type="entry name" value="Myb_DNA-bind_8"/>
</dbReference>
<sequence>MSKTEPVEQVKFLVSCIGHTANGRPDFAAVAQELGIVTKAAAQKRYERMLKANGVTSKPQARAASKISNADNDDVGEKPVKPKATRTSKRKPLPDRPTPAKRVKKQPKSEDSVKSEDEDEDAQQEHTPSEDGQSEDAKPVVAPKGRKQTTKVVKKEDNDSEGSPVSDPPTEAEDSA</sequence>
<feature type="region of interest" description="Disordered" evidence="1">
    <location>
        <begin position="52"/>
        <end position="176"/>
    </location>
</feature>
<organism evidence="3 4">
    <name type="scientific">Stachybotrys chartarum (strain CBS 109288 / IBT 7711)</name>
    <name type="common">Toxic black mold</name>
    <name type="synonym">Stilbospora chartarum</name>
    <dbReference type="NCBI Taxonomy" id="1280523"/>
    <lineage>
        <taxon>Eukaryota</taxon>
        <taxon>Fungi</taxon>
        <taxon>Dikarya</taxon>
        <taxon>Ascomycota</taxon>
        <taxon>Pezizomycotina</taxon>
        <taxon>Sordariomycetes</taxon>
        <taxon>Hypocreomycetidae</taxon>
        <taxon>Hypocreales</taxon>
        <taxon>Stachybotryaceae</taxon>
        <taxon>Stachybotrys</taxon>
    </lineage>
</organism>
<protein>
    <recommendedName>
        <fullName evidence="2">Myb-like DNA-binding domain-containing protein</fullName>
    </recommendedName>
</protein>
<evidence type="ECO:0000256" key="1">
    <source>
        <dbReference type="SAM" id="MobiDB-lite"/>
    </source>
</evidence>
<dbReference type="AlphaFoldDB" id="A0A084AYP9"/>